<accession>A0A1M4YW32</accession>
<dbReference type="Proteomes" id="UP000184048">
    <property type="component" value="Unassembled WGS sequence"/>
</dbReference>
<keyword evidence="3" id="KW-1003">Cell membrane</keyword>
<evidence type="ECO:0000256" key="2">
    <source>
        <dbReference type="ARBA" id="ARBA00022448"/>
    </source>
</evidence>
<reference evidence="9 10" key="1">
    <citation type="submission" date="2016-11" db="EMBL/GenBank/DDBJ databases">
        <authorList>
            <person name="Jaros S."/>
            <person name="Januszkiewicz K."/>
            <person name="Wedrychowicz H."/>
        </authorList>
    </citation>
    <scope>NUCLEOTIDE SEQUENCE [LARGE SCALE GENOMIC DNA]</scope>
    <source>
        <strain evidence="9 10">DSM 18119</strain>
    </source>
</reference>
<evidence type="ECO:0000256" key="8">
    <source>
        <dbReference type="SAM" id="Phobius"/>
    </source>
</evidence>
<evidence type="ECO:0000256" key="7">
    <source>
        <dbReference type="ARBA" id="ARBA00049663"/>
    </source>
</evidence>
<feature type="transmembrane region" description="Helical" evidence="8">
    <location>
        <begin position="413"/>
        <end position="430"/>
    </location>
</feature>
<dbReference type="EMBL" id="FQUU01000006">
    <property type="protein sequence ID" value="SHF10003.1"/>
    <property type="molecule type" value="Genomic_DNA"/>
</dbReference>
<evidence type="ECO:0000256" key="3">
    <source>
        <dbReference type="ARBA" id="ARBA00022475"/>
    </source>
</evidence>
<keyword evidence="2" id="KW-0813">Transport</keyword>
<comment type="subcellular location">
    <subcellularLocation>
        <location evidence="1">Cell membrane</location>
        <topology evidence="1">Multi-pass membrane protein</topology>
    </subcellularLocation>
</comment>
<keyword evidence="10" id="KW-1185">Reference proteome</keyword>
<dbReference type="GO" id="GO:0015128">
    <property type="term" value="F:gluconate transmembrane transporter activity"/>
    <property type="evidence" value="ECO:0007669"/>
    <property type="project" value="InterPro"/>
</dbReference>
<feature type="transmembrane region" description="Helical" evidence="8">
    <location>
        <begin position="7"/>
        <end position="33"/>
    </location>
</feature>
<feature type="transmembrane region" description="Helical" evidence="8">
    <location>
        <begin position="288"/>
        <end position="310"/>
    </location>
</feature>
<feature type="transmembrane region" description="Helical" evidence="8">
    <location>
        <begin position="135"/>
        <end position="153"/>
    </location>
</feature>
<dbReference type="NCBIfam" id="TIGR00791">
    <property type="entry name" value="gntP"/>
    <property type="match status" value="1"/>
</dbReference>
<dbReference type="OrthoDB" id="9787129at2"/>
<evidence type="ECO:0000313" key="10">
    <source>
        <dbReference type="Proteomes" id="UP000184048"/>
    </source>
</evidence>
<keyword evidence="4 8" id="KW-0812">Transmembrane</keyword>
<evidence type="ECO:0000256" key="6">
    <source>
        <dbReference type="ARBA" id="ARBA00023136"/>
    </source>
</evidence>
<feature type="transmembrane region" description="Helical" evidence="8">
    <location>
        <begin position="370"/>
        <end position="393"/>
    </location>
</feature>
<dbReference type="RefSeq" id="WP_072834996.1">
    <property type="nucleotide sequence ID" value="NZ_FQUU01000006.1"/>
</dbReference>
<evidence type="ECO:0000256" key="4">
    <source>
        <dbReference type="ARBA" id="ARBA00022692"/>
    </source>
</evidence>
<organism evidence="9 10">
    <name type="scientific">Flavisolibacter ginsengisoli DSM 18119</name>
    <dbReference type="NCBI Taxonomy" id="1121884"/>
    <lineage>
        <taxon>Bacteria</taxon>
        <taxon>Pseudomonadati</taxon>
        <taxon>Bacteroidota</taxon>
        <taxon>Chitinophagia</taxon>
        <taxon>Chitinophagales</taxon>
        <taxon>Chitinophagaceae</taxon>
        <taxon>Flavisolibacter</taxon>
    </lineage>
</organism>
<dbReference type="PANTHER" id="PTHR30354:SF22">
    <property type="entry name" value="HIGH-AFFINITY GLUCONATE TRANSPORTER"/>
    <property type="match status" value="1"/>
</dbReference>
<dbReference type="PIRSF" id="PIRSF002746">
    <property type="entry name" value="Gluconate_transporter"/>
    <property type="match status" value="1"/>
</dbReference>
<gene>
    <name evidence="9" type="ORF">SAMN02745131_01788</name>
</gene>
<sequence>MVIITVLAGIIILVALIILKVNPMLALLLVSIITGLLLKMPLSKVIISINNGIGNTLGGTVMILALGAMLGKLAEESGAGQKLVLALVKIFGTKYIAWAVLLTGIIAGIPLFYNAGFVILIPLVFAIASTLNYPLLMLGIPMAAALSITHGFLPPHPGPVTLGTIFHANIGKTLLYGMLISVPTAIIAGILFPRLIKANRIRVQPNINFSLKETTELPSLTKSILILLAPVIFISCGTLGVYLTSNAVALSILNFLQEPTIALLLSLALAFTLLNWNINHFMSTGIEGIKAITMILLIIAAGGAFKQILLDSNIGMILKDSTASMHLSPLFLGWLIAALFRITLGSATVAALSASGIVLPFITGGISAELMVLSVGAGSLMCSHVNDTGFWMFKEYFGLNLKDTFRTWTLMESIISLLGLLFILSIQAFIA</sequence>
<evidence type="ECO:0000256" key="1">
    <source>
        <dbReference type="ARBA" id="ARBA00004651"/>
    </source>
</evidence>
<dbReference type="STRING" id="1121884.SAMN02745131_01788"/>
<feature type="transmembrane region" description="Helical" evidence="8">
    <location>
        <begin position="173"/>
        <end position="192"/>
    </location>
</feature>
<keyword evidence="5 8" id="KW-1133">Transmembrane helix</keyword>
<dbReference type="AlphaFoldDB" id="A0A1M4YW32"/>
<evidence type="ECO:0000313" key="9">
    <source>
        <dbReference type="EMBL" id="SHF10003.1"/>
    </source>
</evidence>
<feature type="transmembrane region" description="Helical" evidence="8">
    <location>
        <begin position="255"/>
        <end position="276"/>
    </location>
</feature>
<evidence type="ECO:0000256" key="5">
    <source>
        <dbReference type="ARBA" id="ARBA00022989"/>
    </source>
</evidence>
<feature type="transmembrane region" description="Helical" evidence="8">
    <location>
        <begin position="53"/>
        <end position="71"/>
    </location>
</feature>
<feature type="transmembrane region" description="Helical" evidence="8">
    <location>
        <begin position="224"/>
        <end position="243"/>
    </location>
</feature>
<keyword evidence="6 8" id="KW-0472">Membrane</keyword>
<protein>
    <submittedName>
        <fullName evidence="9">Gnt-I system high-affinity gluconate transporter</fullName>
    </submittedName>
</protein>
<dbReference type="Pfam" id="PF02447">
    <property type="entry name" value="GntP_permease"/>
    <property type="match status" value="1"/>
</dbReference>
<dbReference type="InterPro" id="IPR003474">
    <property type="entry name" value="Glcn_transporter"/>
</dbReference>
<proteinExistence type="inferred from homology"/>
<dbReference type="GO" id="GO:0005886">
    <property type="term" value="C:plasma membrane"/>
    <property type="evidence" value="ECO:0007669"/>
    <property type="project" value="UniProtKB-SubCell"/>
</dbReference>
<dbReference type="PANTHER" id="PTHR30354">
    <property type="entry name" value="GNT FAMILY GLUCONATE TRANSPORTER"/>
    <property type="match status" value="1"/>
</dbReference>
<comment type="similarity">
    <text evidence="7">Belongs to the GntP permease family.</text>
</comment>
<feature type="transmembrane region" description="Helical" evidence="8">
    <location>
        <begin position="330"/>
        <end position="358"/>
    </location>
</feature>
<name>A0A1M4YW32_9BACT</name>